<organism evidence="1">
    <name type="scientific">Arundo donax</name>
    <name type="common">Giant reed</name>
    <name type="synonym">Donax arundinaceus</name>
    <dbReference type="NCBI Taxonomy" id="35708"/>
    <lineage>
        <taxon>Eukaryota</taxon>
        <taxon>Viridiplantae</taxon>
        <taxon>Streptophyta</taxon>
        <taxon>Embryophyta</taxon>
        <taxon>Tracheophyta</taxon>
        <taxon>Spermatophyta</taxon>
        <taxon>Magnoliopsida</taxon>
        <taxon>Liliopsida</taxon>
        <taxon>Poales</taxon>
        <taxon>Poaceae</taxon>
        <taxon>PACMAD clade</taxon>
        <taxon>Arundinoideae</taxon>
        <taxon>Arundineae</taxon>
        <taxon>Arundo</taxon>
    </lineage>
</organism>
<reference evidence="1" key="1">
    <citation type="submission" date="2014-09" db="EMBL/GenBank/DDBJ databases">
        <authorList>
            <person name="Magalhaes I.L.F."/>
            <person name="Oliveira U."/>
            <person name="Santos F.R."/>
            <person name="Vidigal T.H.D.A."/>
            <person name="Brescovit A.D."/>
            <person name="Santos A.J."/>
        </authorList>
    </citation>
    <scope>NUCLEOTIDE SEQUENCE</scope>
    <source>
        <tissue evidence="1">Shoot tissue taken approximately 20 cm above the soil surface</tissue>
    </source>
</reference>
<evidence type="ECO:0000313" key="1">
    <source>
        <dbReference type="EMBL" id="JAD30761.1"/>
    </source>
</evidence>
<name>A0A0A8YVY4_ARUDO</name>
<dbReference type="AlphaFoldDB" id="A0A0A8YVY4"/>
<proteinExistence type="predicted"/>
<accession>A0A0A8YVY4</accession>
<protein>
    <submittedName>
        <fullName evidence="1">Uncharacterized protein</fullName>
    </submittedName>
</protein>
<sequence length="18" mass="1993">MVSIVNLPCPSFSLHVLH</sequence>
<dbReference type="EMBL" id="GBRH01267134">
    <property type="protein sequence ID" value="JAD30761.1"/>
    <property type="molecule type" value="Transcribed_RNA"/>
</dbReference>
<reference evidence="1" key="2">
    <citation type="journal article" date="2015" name="Data Brief">
        <title>Shoot transcriptome of the giant reed, Arundo donax.</title>
        <authorList>
            <person name="Barrero R.A."/>
            <person name="Guerrero F.D."/>
            <person name="Moolhuijzen P."/>
            <person name="Goolsby J.A."/>
            <person name="Tidwell J."/>
            <person name="Bellgard S.E."/>
            <person name="Bellgard M.I."/>
        </authorList>
    </citation>
    <scope>NUCLEOTIDE SEQUENCE</scope>
    <source>
        <tissue evidence="1">Shoot tissue taken approximately 20 cm above the soil surface</tissue>
    </source>
</reference>